<keyword evidence="2" id="KW-0378">Hydrolase</keyword>
<dbReference type="PANTHER" id="PTHR42951:SF17">
    <property type="entry name" value="METALLO-BETA-LACTAMASE DOMAIN-CONTAINING PROTEIN"/>
    <property type="match status" value="1"/>
</dbReference>
<dbReference type="SMART" id="SM00849">
    <property type="entry name" value="Lactamase_B"/>
    <property type="match status" value="1"/>
</dbReference>
<comment type="caution">
    <text evidence="2">The sequence shown here is derived from an EMBL/GenBank/DDBJ whole genome shotgun (WGS) entry which is preliminary data.</text>
</comment>
<gene>
    <name evidence="2" type="ORF">D1970_15535</name>
</gene>
<dbReference type="PANTHER" id="PTHR42951">
    <property type="entry name" value="METALLO-BETA-LACTAMASE DOMAIN-CONTAINING"/>
    <property type="match status" value="1"/>
</dbReference>
<dbReference type="EMBL" id="QWVT01000026">
    <property type="protein sequence ID" value="RID83582.1"/>
    <property type="molecule type" value="Genomic_DNA"/>
</dbReference>
<evidence type="ECO:0000313" key="2">
    <source>
        <dbReference type="EMBL" id="RID83582.1"/>
    </source>
</evidence>
<feature type="domain" description="Metallo-beta-lactamase" evidence="1">
    <location>
        <begin position="20"/>
        <end position="200"/>
    </location>
</feature>
<organism evidence="2 3">
    <name type="scientific">Mesobacillus zeae</name>
    <dbReference type="NCBI Taxonomy" id="1917180"/>
    <lineage>
        <taxon>Bacteria</taxon>
        <taxon>Bacillati</taxon>
        <taxon>Bacillota</taxon>
        <taxon>Bacilli</taxon>
        <taxon>Bacillales</taxon>
        <taxon>Bacillaceae</taxon>
        <taxon>Mesobacillus</taxon>
    </lineage>
</organism>
<evidence type="ECO:0000313" key="3">
    <source>
        <dbReference type="Proteomes" id="UP000265816"/>
    </source>
</evidence>
<dbReference type="OrthoDB" id="9802248at2"/>
<dbReference type="Gene3D" id="3.60.15.10">
    <property type="entry name" value="Ribonuclease Z/Hydroxyacylglutathione hydrolase-like"/>
    <property type="match status" value="1"/>
</dbReference>
<dbReference type="RefSeq" id="WP_119113791.1">
    <property type="nucleotide sequence ID" value="NZ_CBCSEO010000025.1"/>
</dbReference>
<protein>
    <submittedName>
        <fullName evidence="2">MBL fold metallo-hydrolase</fullName>
    </submittedName>
</protein>
<dbReference type="Pfam" id="PF00753">
    <property type="entry name" value="Lactamase_B"/>
    <property type="match status" value="1"/>
</dbReference>
<dbReference type="AlphaFoldDB" id="A0A398B1E3"/>
<dbReference type="SUPFAM" id="SSF56281">
    <property type="entry name" value="Metallo-hydrolase/oxidoreductase"/>
    <property type="match status" value="1"/>
</dbReference>
<dbReference type="InterPro" id="IPR050855">
    <property type="entry name" value="NDM-1-like"/>
</dbReference>
<dbReference type="InterPro" id="IPR036866">
    <property type="entry name" value="RibonucZ/Hydroxyglut_hydro"/>
</dbReference>
<dbReference type="CDD" id="cd07721">
    <property type="entry name" value="yflN-like_MBL-fold"/>
    <property type="match status" value="1"/>
</dbReference>
<evidence type="ECO:0000259" key="1">
    <source>
        <dbReference type="SMART" id="SM00849"/>
    </source>
</evidence>
<dbReference type="InterPro" id="IPR001279">
    <property type="entry name" value="Metallo-B-lactamas"/>
</dbReference>
<reference evidence="2 3" key="1">
    <citation type="submission" date="2018-08" db="EMBL/GenBank/DDBJ databases">
        <title>Bacillus jemisoniae sp. nov., Bacillus chryseoplanitiae sp. nov., Bacillus resnikiae sp. nov., and Bacillus frankliniae sp. nov., isolated from Viking spacecraft and associated surfaces.</title>
        <authorList>
            <person name="Seuylemezian A."/>
            <person name="Vaishampayan P."/>
        </authorList>
    </citation>
    <scope>NUCLEOTIDE SEQUENCE [LARGE SCALE GENOMIC DNA]</scope>
    <source>
        <strain evidence="2 3">JJ-247</strain>
    </source>
</reference>
<dbReference type="GO" id="GO:0016787">
    <property type="term" value="F:hydrolase activity"/>
    <property type="evidence" value="ECO:0007669"/>
    <property type="project" value="UniProtKB-KW"/>
</dbReference>
<dbReference type="Proteomes" id="UP000265816">
    <property type="component" value="Unassembled WGS sequence"/>
</dbReference>
<accession>A0A398B1E3</accession>
<keyword evidence="3" id="KW-1185">Reference proteome</keyword>
<name>A0A398B1E3_9BACI</name>
<proteinExistence type="predicted"/>
<sequence>MKVLQISPHIVKVEAWFGLKMSAWVVKGSDGVYIVDTGKAFMGKRILQEAEQLGDVKAVLLTHGHSDHVGGLKNILLRKELPVYAHISDIKHMEGKEPFPGRKKKEFLVETGVAEPLVTSEEGALQHIDDLISYHTPGHSPWHVCYFHKEDGVLIGGDLFTSKKGRLKPPIAMFTADMKQAVDSGKIVNELKPDIVSICHGNDIRYPHEQMDKYLSEYA</sequence>